<feature type="domain" description="Polymerase/histidinol phosphatase N-terminal" evidence="1">
    <location>
        <begin position="8"/>
        <end position="73"/>
    </location>
</feature>
<organism evidence="2 3">
    <name type="scientific">Alkalicoccobacillus porphyridii</name>
    <dbReference type="NCBI Taxonomy" id="2597270"/>
    <lineage>
        <taxon>Bacteria</taxon>
        <taxon>Bacillati</taxon>
        <taxon>Bacillota</taxon>
        <taxon>Bacilli</taxon>
        <taxon>Bacillales</taxon>
        <taxon>Bacillaceae</taxon>
        <taxon>Alkalicoccobacillus</taxon>
    </lineage>
</organism>
<dbReference type="PANTHER" id="PTHR42924:SF3">
    <property type="entry name" value="POLYMERASE_HISTIDINOL PHOSPHATASE N-TERMINAL DOMAIN-CONTAINING PROTEIN"/>
    <property type="match status" value="1"/>
</dbReference>
<comment type="caution">
    <text evidence="2">The sequence shown here is derived from an EMBL/GenBank/DDBJ whole genome shotgun (WGS) entry which is preliminary data.</text>
</comment>
<dbReference type="GO" id="GO:0035312">
    <property type="term" value="F:5'-3' DNA exonuclease activity"/>
    <property type="evidence" value="ECO:0007669"/>
    <property type="project" value="TreeGrafter"/>
</dbReference>
<gene>
    <name evidence="2" type="ORF">FN960_17925</name>
</gene>
<dbReference type="AlphaFoldDB" id="A0A553ZUP1"/>
<dbReference type="CDD" id="cd07438">
    <property type="entry name" value="PHP_HisPPase_AMP"/>
    <property type="match status" value="1"/>
</dbReference>
<dbReference type="InterPro" id="IPR016195">
    <property type="entry name" value="Pol/histidinol_Pase-like"/>
</dbReference>
<dbReference type="Gene3D" id="1.10.150.650">
    <property type="match status" value="1"/>
</dbReference>
<dbReference type="InterPro" id="IPR052018">
    <property type="entry name" value="PHP_domain"/>
</dbReference>
<dbReference type="EMBL" id="VLXZ01000014">
    <property type="protein sequence ID" value="TSB45177.1"/>
    <property type="molecule type" value="Genomic_DNA"/>
</dbReference>
<dbReference type="Gene3D" id="3.20.20.140">
    <property type="entry name" value="Metal-dependent hydrolases"/>
    <property type="match status" value="1"/>
</dbReference>
<dbReference type="InterPro" id="IPR003141">
    <property type="entry name" value="Pol/His_phosphatase_N"/>
</dbReference>
<dbReference type="OrthoDB" id="9804333at2"/>
<evidence type="ECO:0000259" key="1">
    <source>
        <dbReference type="SMART" id="SM00481"/>
    </source>
</evidence>
<evidence type="ECO:0000313" key="2">
    <source>
        <dbReference type="EMBL" id="TSB45177.1"/>
    </source>
</evidence>
<name>A0A553ZUP1_9BACI</name>
<dbReference type="SUPFAM" id="SSF89550">
    <property type="entry name" value="PHP domain-like"/>
    <property type="match status" value="1"/>
</dbReference>
<reference evidence="2 3" key="1">
    <citation type="submission" date="2019-07" db="EMBL/GenBank/DDBJ databases">
        <authorList>
            <person name="Park Y.J."/>
            <person name="Jeong S.E."/>
            <person name="Jung H.S."/>
        </authorList>
    </citation>
    <scope>NUCLEOTIDE SEQUENCE [LARGE SCALE GENOMIC DNA]</scope>
    <source>
        <strain evidence="3">P16(2019)</strain>
    </source>
</reference>
<keyword evidence="3" id="KW-1185">Reference proteome</keyword>
<dbReference type="Pfam" id="PF02811">
    <property type="entry name" value="PHP"/>
    <property type="match status" value="1"/>
</dbReference>
<dbReference type="SMART" id="SM00481">
    <property type="entry name" value="POLIIIAc"/>
    <property type="match status" value="1"/>
</dbReference>
<dbReference type="InterPro" id="IPR004013">
    <property type="entry name" value="PHP_dom"/>
</dbReference>
<dbReference type="Proteomes" id="UP000318521">
    <property type="component" value="Unassembled WGS sequence"/>
</dbReference>
<dbReference type="GO" id="GO:0004534">
    <property type="term" value="F:5'-3' RNA exonuclease activity"/>
    <property type="evidence" value="ECO:0007669"/>
    <property type="project" value="TreeGrafter"/>
</dbReference>
<evidence type="ECO:0000313" key="3">
    <source>
        <dbReference type="Proteomes" id="UP000318521"/>
    </source>
</evidence>
<sequence>MQPEIATSDFHMHSTASDGGYSPAELVEKCHNVGLTQIALTDHDTVDGVAEAIQQGEKLGIAVVPGIEFSCVYNKKSVHMLGLGVDVNHTSFQEMLRHQRELREKRMNVITQKFAALGINIKPGDVLQEAGSGSIGRPHIAKVLVKYGVVQTVAEAFDSYLAEGKPCYVEKEREMTVKEAIDWTHEVGGLSIVAHPGYYGLNHEIIHWITDWGMDGIEVYHRDHDAHDKTTFEDLCREAEQLTGKVIMRSGGSDFHHETYGRKQEPLGHTRLSNHYANQIMTELSHRNQQA</sequence>
<dbReference type="PANTHER" id="PTHR42924">
    <property type="entry name" value="EXONUCLEASE"/>
    <property type="match status" value="1"/>
</dbReference>
<protein>
    <submittedName>
        <fullName evidence="2">PHP domain-containing protein</fullName>
    </submittedName>
</protein>
<proteinExistence type="predicted"/>
<accession>A0A553ZUP1</accession>